<organism evidence="1 2">
    <name type="scientific">Motilibacter peucedani</name>
    <dbReference type="NCBI Taxonomy" id="598650"/>
    <lineage>
        <taxon>Bacteria</taxon>
        <taxon>Bacillati</taxon>
        <taxon>Actinomycetota</taxon>
        <taxon>Actinomycetes</taxon>
        <taxon>Motilibacterales</taxon>
        <taxon>Motilibacteraceae</taxon>
        <taxon>Motilibacter</taxon>
    </lineage>
</organism>
<keyword evidence="2" id="KW-1185">Reference proteome</keyword>
<protein>
    <submittedName>
        <fullName evidence="1">Uncharacterized protein</fullName>
    </submittedName>
</protein>
<dbReference type="Proteomes" id="UP000281955">
    <property type="component" value="Unassembled WGS sequence"/>
</dbReference>
<name>A0A420XRK4_9ACTN</name>
<proteinExistence type="predicted"/>
<evidence type="ECO:0000313" key="2">
    <source>
        <dbReference type="Proteomes" id="UP000281955"/>
    </source>
</evidence>
<reference evidence="1 2" key="1">
    <citation type="submission" date="2018-10" db="EMBL/GenBank/DDBJ databases">
        <title>Genomic Encyclopedia of Archaeal and Bacterial Type Strains, Phase II (KMG-II): from individual species to whole genera.</title>
        <authorList>
            <person name="Goeker M."/>
        </authorList>
    </citation>
    <scope>NUCLEOTIDE SEQUENCE [LARGE SCALE GENOMIC DNA]</scope>
    <source>
        <strain evidence="1 2">RP-AC37</strain>
    </source>
</reference>
<comment type="caution">
    <text evidence="1">The sequence shown here is derived from an EMBL/GenBank/DDBJ whole genome shotgun (WGS) entry which is preliminary data.</text>
</comment>
<dbReference type="EMBL" id="RBWV01000010">
    <property type="protein sequence ID" value="RKS77494.1"/>
    <property type="molecule type" value="Genomic_DNA"/>
</dbReference>
<gene>
    <name evidence="1" type="ORF">CLV35_1181</name>
</gene>
<dbReference type="AlphaFoldDB" id="A0A420XRK4"/>
<evidence type="ECO:0000313" key="1">
    <source>
        <dbReference type="EMBL" id="RKS77494.1"/>
    </source>
</evidence>
<sequence length="1042" mass="111720">MSVPARTVPPVADPVPHRLDWDAAILRACKAPSPDQRHYLYVDADVLAGASGLPPREAVEAFTRYFRNTRGARPFDNALSRARRWRQRGYPGTPPLVSALAMTVLAVTEDPVAAGAGVYRTQNALLGLDPVAAAPPGYGEDVRALWLLWNEWLAGPGAENGLPSARTHAHWTLQGWARSQAVVRYRDRLTMEDFFAQQALHLRGPQPATALLSELTQWLRYRGQVGESLLERLDDEPSREIICDVLAEEAARWTGVPRARRSQGEIRGLLAYDELTESFAGAVTVDDSLHGVPLDTGGGNYTPSNFDQLVLLQLATPPQQLLGTGAVHELAPGRRVRVGGEPVYVLRDDPGLGVLLQARTATLHDRGLRLLGSTAHLKAVARELALPEARTCLAAPGWSWMTGLPASADPATLHKLRLGFLVRQRPAGVVLTGGLPVRSGIYLSGHEPDVSLPDGAGLVLDGAPADVEHPVPWAGGLLGAPGTVRLADLALDPGTHSVGSEGEQHKLTVVTHVREAAADGNVAWRLPLGPGAEPVRGAEEPRLAGALLSGSPPAYRLVVQLRPGQELLALCEDGALLQVFPSLPAWLSRAGLTSCSVDVLAALRTLDSPAAFVLVRSPHSKRIFGVEIPAQYTPLPGRARTAPRPELVGQVFGVDWSGLPASAMRRRSDLVSRLVGWGAPALLKASAKEPAKAALALRSDIVQGAVPANPYDDVLMWLSERESARCSAAQFRDAWAWACLRHGMSDLAEQWRFALNDLAGLGHVERDYGRRQVSVAPAALLDLSNAAGLGLLTGARPVRLLERLADDEDLDEGVAAAAAGLDLHLRTPLKHGLPAGPTAVYVDWDRRNASQMTAALAALGVTHVGAVSDALLAAMPTKGSVLRASPVLETSPSRVSKLRERTGHLTYRYVERANDTARGLYRYQLAHGDVFGWRAADQGPLVRVDRHLGVWLDTAARETTPVVAHHEVRQALLVPAHLPLPALAHRALILRTGLPPWTSHGLRLDGHGPGHDYRVYDNVNGPTAEAIFAVLGLASHSSNDQL</sequence>
<dbReference type="InParanoid" id="A0A420XRK4"/>
<accession>A0A420XRK4</accession>